<gene>
    <name evidence="1" type="ORF">NVIE_1216</name>
</gene>
<name>A0A060HIT6_9ARCH</name>
<reference evidence="1 2" key="1">
    <citation type="journal article" date="2014" name="Int. J. Syst. Evol. Microbiol.">
        <title>Nitrososphaera viennensis gen. nov., sp. nov., an aerobic and mesophilic, ammonia-oxidizing archaeon from soil and a member of the archaeal phylum Thaumarchaeota.</title>
        <authorList>
            <person name="Stieglmeier M."/>
            <person name="Klingl A."/>
            <person name="Alves R.J."/>
            <person name="Rittmann S.K."/>
            <person name="Melcher M."/>
            <person name="Leisch N."/>
            <person name="Schleper C."/>
        </authorList>
    </citation>
    <scope>NUCLEOTIDE SEQUENCE [LARGE SCALE GENOMIC DNA]</scope>
    <source>
        <strain evidence="1">EN76</strain>
    </source>
</reference>
<organism evidence="1 2">
    <name type="scientific">Nitrososphaera viennensis EN76</name>
    <dbReference type="NCBI Taxonomy" id="926571"/>
    <lineage>
        <taxon>Archaea</taxon>
        <taxon>Nitrososphaerota</taxon>
        <taxon>Nitrososphaeria</taxon>
        <taxon>Nitrososphaerales</taxon>
        <taxon>Nitrososphaeraceae</taxon>
        <taxon>Nitrososphaera</taxon>
    </lineage>
</organism>
<evidence type="ECO:0000313" key="2">
    <source>
        <dbReference type="Proteomes" id="UP000027093"/>
    </source>
</evidence>
<dbReference type="AlphaFoldDB" id="A0A060HIT6"/>
<dbReference type="EMBL" id="CP007536">
    <property type="protein sequence ID" value="AIC15428.1"/>
    <property type="molecule type" value="Genomic_DNA"/>
</dbReference>
<dbReference type="HOGENOM" id="CLU_3394541_0_0_2"/>
<dbReference type="Proteomes" id="UP000027093">
    <property type="component" value="Chromosome"/>
</dbReference>
<accession>A0A060HIT6</accession>
<keyword evidence="2" id="KW-1185">Reference proteome</keyword>
<dbReference type="KEGG" id="nvn:NVIE_1216"/>
<protein>
    <submittedName>
        <fullName evidence="1">Uncharacterized protein</fullName>
    </submittedName>
</protein>
<proteinExistence type="predicted"/>
<sequence length="31" mass="3248">MAFITLLGTFVGPGSITRYSMSGWNGALADI</sequence>
<evidence type="ECO:0000313" key="1">
    <source>
        <dbReference type="EMBL" id="AIC15428.1"/>
    </source>
</evidence>